<protein>
    <submittedName>
        <fullName evidence="1">Uncharacterized protein</fullName>
    </submittedName>
</protein>
<dbReference type="OMA" id="CFATITR"/>
<gene>
    <name evidence="1" type="ORF">ABL78_6517</name>
</gene>
<dbReference type="VEuPathDB" id="TriTrypDB:Lsey_0259_0110"/>
<sequence length="142" mass="15193">MVWPFDAFLSTASTASPLLPPPLPPASGSNTAAAPLEQRLIRVTKDDVRRVTPADIERVRATLTDDQLSSAILIVLETNRFADALIASSAPTWAAAATGVTEVQMGLTGSIVRDRMSLLYNVLPYVSDKFLTTMGESYANSP</sequence>
<organism evidence="1 2">
    <name type="scientific">Leptomonas seymouri</name>
    <dbReference type="NCBI Taxonomy" id="5684"/>
    <lineage>
        <taxon>Eukaryota</taxon>
        <taxon>Discoba</taxon>
        <taxon>Euglenozoa</taxon>
        <taxon>Kinetoplastea</taxon>
        <taxon>Metakinetoplastina</taxon>
        <taxon>Trypanosomatida</taxon>
        <taxon>Trypanosomatidae</taxon>
        <taxon>Leishmaniinae</taxon>
        <taxon>Leptomonas</taxon>
    </lineage>
</organism>
<keyword evidence="2" id="KW-1185">Reference proteome</keyword>
<evidence type="ECO:0000313" key="1">
    <source>
        <dbReference type="EMBL" id="KPI84435.1"/>
    </source>
</evidence>
<dbReference type="OrthoDB" id="272803at2759"/>
<dbReference type="AlphaFoldDB" id="A0A0N1PAB6"/>
<proteinExistence type="predicted"/>
<evidence type="ECO:0000313" key="2">
    <source>
        <dbReference type="Proteomes" id="UP000038009"/>
    </source>
</evidence>
<name>A0A0N1PAB6_LEPSE</name>
<reference evidence="1 2" key="1">
    <citation type="journal article" date="2015" name="PLoS Pathog.">
        <title>Leptomonas seymouri: Adaptations to the Dixenous Life Cycle Analyzed by Genome Sequencing, Transcriptome Profiling and Co-infection with Leishmania donovani.</title>
        <authorList>
            <person name="Kraeva N."/>
            <person name="Butenko A."/>
            <person name="Hlavacova J."/>
            <person name="Kostygov A."/>
            <person name="Myskova J."/>
            <person name="Grybchuk D."/>
            <person name="Lestinova T."/>
            <person name="Votypka J."/>
            <person name="Volf P."/>
            <person name="Opperdoes F."/>
            <person name="Flegontov P."/>
            <person name="Lukes J."/>
            <person name="Yurchenko V."/>
        </authorList>
    </citation>
    <scope>NUCLEOTIDE SEQUENCE [LARGE SCALE GENOMIC DNA]</scope>
    <source>
        <strain evidence="1 2">ATCC 30220</strain>
    </source>
</reference>
<dbReference type="Proteomes" id="UP000038009">
    <property type="component" value="Unassembled WGS sequence"/>
</dbReference>
<accession>A0A0N1PAB6</accession>
<comment type="caution">
    <text evidence="1">The sequence shown here is derived from an EMBL/GenBank/DDBJ whole genome shotgun (WGS) entry which is preliminary data.</text>
</comment>
<dbReference type="EMBL" id="LJSK01000259">
    <property type="protein sequence ID" value="KPI84435.1"/>
    <property type="molecule type" value="Genomic_DNA"/>
</dbReference>